<dbReference type="Pfam" id="PF00895">
    <property type="entry name" value="ATP-synt_8"/>
    <property type="match status" value="1"/>
</dbReference>
<evidence type="ECO:0000256" key="12">
    <source>
        <dbReference type="RuleBase" id="RU003661"/>
    </source>
</evidence>
<organism evidence="14">
    <name type="scientific">Cyclemys pulchristriata</name>
    <name type="common">Eastern black-bridged leaf turtle</name>
    <dbReference type="NCBI Taxonomy" id="378291"/>
    <lineage>
        <taxon>Eukaryota</taxon>
        <taxon>Metazoa</taxon>
        <taxon>Chordata</taxon>
        <taxon>Craniata</taxon>
        <taxon>Vertebrata</taxon>
        <taxon>Euteleostomi</taxon>
        <taxon>Archelosauria</taxon>
        <taxon>Testudinata</taxon>
        <taxon>Testudines</taxon>
        <taxon>Cryptodira</taxon>
        <taxon>Durocryptodira</taxon>
        <taxon>Testudinoidea</taxon>
        <taxon>Geoemydidae</taxon>
        <taxon>Geoemydinae</taxon>
        <taxon>Cyclemys</taxon>
    </lineage>
</organism>
<dbReference type="EMBL" id="JQ266015">
    <property type="protein sequence ID" value="AFA33933.1"/>
    <property type="molecule type" value="Genomic_DNA"/>
</dbReference>
<keyword evidence="10 13" id="KW-0472">Membrane</keyword>
<dbReference type="CTD" id="4509"/>
<dbReference type="InterPro" id="IPR001421">
    <property type="entry name" value="ATP8_metazoa"/>
</dbReference>
<sequence length="55" mass="6551">MPQLNLDPWFLILSTTWLVYILILQPKISSYLPTNSLNKKDNTTTNMNPWTWPWT</sequence>
<comment type="subcellular location">
    <subcellularLocation>
        <location evidence="1 12">Mitochondrion membrane</location>
        <topology evidence="1 12">Single-pass membrane protein</topology>
    </subcellularLocation>
</comment>
<feature type="transmembrane region" description="Helical" evidence="13">
    <location>
        <begin position="6"/>
        <end position="24"/>
    </location>
</feature>
<evidence type="ECO:0000256" key="3">
    <source>
        <dbReference type="ARBA" id="ARBA00022448"/>
    </source>
</evidence>
<dbReference type="GO" id="GO:0015078">
    <property type="term" value="F:proton transmembrane transporter activity"/>
    <property type="evidence" value="ECO:0007669"/>
    <property type="project" value="InterPro"/>
</dbReference>
<evidence type="ECO:0000256" key="2">
    <source>
        <dbReference type="ARBA" id="ARBA00008892"/>
    </source>
</evidence>
<evidence type="ECO:0000256" key="9">
    <source>
        <dbReference type="ARBA" id="ARBA00023128"/>
    </source>
</evidence>
<evidence type="ECO:0000256" key="13">
    <source>
        <dbReference type="SAM" id="Phobius"/>
    </source>
</evidence>
<keyword evidence="8 12" id="KW-0406">Ion transport</keyword>
<accession>A0A0A6Z4W7</accession>
<evidence type="ECO:0000256" key="11">
    <source>
        <dbReference type="ARBA" id="ARBA00023310"/>
    </source>
</evidence>
<evidence type="ECO:0000313" key="14">
    <source>
        <dbReference type="EMBL" id="AFA33933.1"/>
    </source>
</evidence>
<geneLocation type="mitochondrion" evidence="14"/>
<name>A0A0A6Z4W7_9SAUR</name>
<keyword evidence="9 12" id="KW-0496">Mitochondrion</keyword>
<proteinExistence type="inferred from homology"/>
<dbReference type="InterPro" id="IPR050635">
    <property type="entry name" value="ATPase_protein_8"/>
</dbReference>
<reference evidence="14" key="1">
    <citation type="submission" date="2011-12" db="EMBL/GenBank/DDBJ databases">
        <title>Cyclemys pulchristriata mitochondrial DNA complete genome.</title>
        <authorList>
            <person name="Nie L.W."/>
            <person name="Lu Y.H."/>
        </authorList>
    </citation>
    <scope>NUCLEOTIDE SEQUENCE</scope>
</reference>
<evidence type="ECO:0000256" key="1">
    <source>
        <dbReference type="ARBA" id="ARBA00004304"/>
    </source>
</evidence>
<dbReference type="PANTHER" id="PTHR39937:SF1">
    <property type="entry name" value="ATP SYNTHASE PROTEIN 8"/>
    <property type="match status" value="1"/>
</dbReference>
<protein>
    <recommendedName>
        <fullName evidence="12">ATP synthase complex subunit 8</fullName>
    </recommendedName>
</protein>
<evidence type="ECO:0000256" key="7">
    <source>
        <dbReference type="ARBA" id="ARBA00022989"/>
    </source>
</evidence>
<evidence type="ECO:0000256" key="4">
    <source>
        <dbReference type="ARBA" id="ARBA00022547"/>
    </source>
</evidence>
<gene>
    <name evidence="14" type="primary">ATP8</name>
</gene>
<evidence type="ECO:0000256" key="10">
    <source>
        <dbReference type="ARBA" id="ARBA00023136"/>
    </source>
</evidence>
<evidence type="ECO:0000256" key="5">
    <source>
        <dbReference type="ARBA" id="ARBA00022692"/>
    </source>
</evidence>
<dbReference type="GO" id="GO:0031966">
    <property type="term" value="C:mitochondrial membrane"/>
    <property type="evidence" value="ECO:0007669"/>
    <property type="project" value="UniProtKB-SubCell"/>
</dbReference>
<keyword evidence="5 12" id="KW-0812">Transmembrane</keyword>
<comment type="similarity">
    <text evidence="2 12">Belongs to the ATPase protein 8 family.</text>
</comment>
<keyword evidence="3 12" id="KW-0813">Transport</keyword>
<dbReference type="RefSeq" id="YP_009113391.1">
    <property type="nucleotide sequence ID" value="NC_026027.1"/>
</dbReference>
<keyword evidence="11" id="KW-0066">ATP synthesis</keyword>
<dbReference type="GO" id="GO:0015986">
    <property type="term" value="P:proton motive force-driven ATP synthesis"/>
    <property type="evidence" value="ECO:0007669"/>
    <property type="project" value="InterPro"/>
</dbReference>
<keyword evidence="4 12" id="KW-0138">CF(0)</keyword>
<dbReference type="GeneID" id="22831767"/>
<keyword evidence="6 12" id="KW-0375">Hydrogen ion transport</keyword>
<evidence type="ECO:0000256" key="6">
    <source>
        <dbReference type="ARBA" id="ARBA00022781"/>
    </source>
</evidence>
<evidence type="ECO:0000256" key="8">
    <source>
        <dbReference type="ARBA" id="ARBA00023065"/>
    </source>
</evidence>
<keyword evidence="7 13" id="KW-1133">Transmembrane helix</keyword>
<dbReference type="GO" id="GO:0045259">
    <property type="term" value="C:proton-transporting ATP synthase complex"/>
    <property type="evidence" value="ECO:0007669"/>
    <property type="project" value="UniProtKB-KW"/>
</dbReference>
<dbReference type="AlphaFoldDB" id="A0A0A6Z4W7"/>
<dbReference type="PANTHER" id="PTHR39937">
    <property type="entry name" value="ATP SYNTHASE PROTEIN 8"/>
    <property type="match status" value="1"/>
</dbReference>